<dbReference type="Proteomes" id="UP000032900">
    <property type="component" value="Unassembled WGS sequence"/>
</dbReference>
<feature type="domain" description="SMP-30/Gluconolactonase/LRE-like region" evidence="2">
    <location>
        <begin position="66"/>
        <end position="309"/>
    </location>
</feature>
<evidence type="ECO:0000313" key="4">
    <source>
        <dbReference type="Proteomes" id="UP000032900"/>
    </source>
</evidence>
<dbReference type="PANTHER" id="PTHR47572">
    <property type="entry name" value="LIPOPROTEIN-RELATED"/>
    <property type="match status" value="1"/>
</dbReference>
<evidence type="ECO:0000256" key="1">
    <source>
        <dbReference type="ARBA" id="ARBA00022801"/>
    </source>
</evidence>
<dbReference type="Gene3D" id="2.120.10.30">
    <property type="entry name" value="TolB, C-terminal domain"/>
    <property type="match status" value="1"/>
</dbReference>
<dbReference type="SUPFAM" id="SSF63829">
    <property type="entry name" value="Calcium-dependent phosphotriesterase"/>
    <property type="match status" value="1"/>
</dbReference>
<dbReference type="InterPro" id="IPR051262">
    <property type="entry name" value="SMP-30/CGR1_Lactonase"/>
</dbReference>
<evidence type="ECO:0000259" key="2">
    <source>
        <dbReference type="Pfam" id="PF08450"/>
    </source>
</evidence>
<organism evidence="3 4">
    <name type="scientific">Geofilum rubicundum JCM 15548</name>
    <dbReference type="NCBI Taxonomy" id="1236989"/>
    <lineage>
        <taxon>Bacteria</taxon>
        <taxon>Pseudomonadati</taxon>
        <taxon>Bacteroidota</taxon>
        <taxon>Bacteroidia</taxon>
        <taxon>Marinilabiliales</taxon>
        <taxon>Marinilabiliaceae</taxon>
        <taxon>Geofilum</taxon>
    </lineage>
</organism>
<comment type="caution">
    <text evidence="3">The sequence shown here is derived from an EMBL/GenBank/DDBJ whole genome shotgun (WGS) entry which is preliminary data.</text>
</comment>
<keyword evidence="4" id="KW-1185">Reference proteome</keyword>
<accession>A0A0E9LYT2</accession>
<protein>
    <submittedName>
        <fullName evidence="3">Gluconolactonase</fullName>
    </submittedName>
</protein>
<dbReference type="InterPro" id="IPR011042">
    <property type="entry name" value="6-blade_b-propeller_TolB-like"/>
</dbReference>
<dbReference type="InterPro" id="IPR013658">
    <property type="entry name" value="SGL"/>
</dbReference>
<keyword evidence="1" id="KW-0378">Hydrolase</keyword>
<gene>
    <name evidence="3" type="ORF">JCM15548_12711</name>
</gene>
<dbReference type="Pfam" id="PF08450">
    <property type="entry name" value="SGL"/>
    <property type="match status" value="1"/>
</dbReference>
<dbReference type="PANTHER" id="PTHR47572:SF4">
    <property type="entry name" value="LACTONASE DRP35"/>
    <property type="match status" value="1"/>
</dbReference>
<dbReference type="STRING" id="1236989.JCM15548_12711"/>
<proteinExistence type="predicted"/>
<sequence>MQKQYFWSILTFDCQPTPNNHTMKTHIFITLLTSLLLTSSCVQSPKDQRVVAEGAQPILLSNQFTFTEGPATDKQGNVYFTDQPNNQIIKWTQEDNSFSVFTDSSHRSNGMYFDREGKLISCADLNNQLISINQNGELSILAEGYNGLPLNGPNDLWIDNKGGIYITDPYYQRPWWNHQQMPQDAQCVYYLNPQGTQLTRVADKLQAPNGIIGTPDNTLLYVSDIADGKTYSYQIQADGSLSNRKLLFEKGSDGMTLDQRGNIYITNADGVTVFNKEGQQIDQILIPEDWTANVTFGGKERNKLFITASKSVYLVDMKVKGAY</sequence>
<reference evidence="3 4" key="1">
    <citation type="journal article" date="2015" name="Microbes Environ.">
        <title>Distribution and evolution of nitrogen fixation genes in the phylum bacteroidetes.</title>
        <authorList>
            <person name="Inoue J."/>
            <person name="Oshima K."/>
            <person name="Suda W."/>
            <person name="Sakamoto M."/>
            <person name="Iino T."/>
            <person name="Noda S."/>
            <person name="Hongoh Y."/>
            <person name="Hattori M."/>
            <person name="Ohkuma M."/>
        </authorList>
    </citation>
    <scope>NUCLEOTIDE SEQUENCE [LARGE SCALE GENOMIC DNA]</scope>
    <source>
        <strain evidence="3">JCM 15548</strain>
    </source>
</reference>
<name>A0A0E9LYT2_9BACT</name>
<dbReference type="GO" id="GO:0016787">
    <property type="term" value="F:hydrolase activity"/>
    <property type="evidence" value="ECO:0007669"/>
    <property type="project" value="UniProtKB-KW"/>
</dbReference>
<dbReference type="AlphaFoldDB" id="A0A0E9LYT2"/>
<dbReference type="EMBL" id="BAZW01000023">
    <property type="protein sequence ID" value="GAO30443.1"/>
    <property type="molecule type" value="Genomic_DNA"/>
</dbReference>
<evidence type="ECO:0000313" key="3">
    <source>
        <dbReference type="EMBL" id="GAO30443.1"/>
    </source>
</evidence>